<dbReference type="PANTHER" id="PTHR48010">
    <property type="entry name" value="OS05G0588300 PROTEIN"/>
    <property type="match status" value="1"/>
</dbReference>
<dbReference type="AlphaFoldDB" id="A0AAV3NUK8"/>
<feature type="signal peptide" evidence="14">
    <location>
        <begin position="1"/>
        <end position="22"/>
    </location>
</feature>
<evidence type="ECO:0000313" key="16">
    <source>
        <dbReference type="EMBL" id="GAA0142618.1"/>
    </source>
</evidence>
<protein>
    <recommendedName>
        <fullName evidence="15">Protein kinase domain-containing protein</fullName>
    </recommendedName>
</protein>
<dbReference type="Gene3D" id="1.10.510.10">
    <property type="entry name" value="Transferase(Phosphotransferase) domain 1"/>
    <property type="match status" value="1"/>
</dbReference>
<evidence type="ECO:0000256" key="8">
    <source>
        <dbReference type="ARBA" id="ARBA00022840"/>
    </source>
</evidence>
<proteinExistence type="predicted"/>
<dbReference type="GO" id="GO:0016020">
    <property type="term" value="C:membrane"/>
    <property type="evidence" value="ECO:0007669"/>
    <property type="project" value="UniProtKB-SubCell"/>
</dbReference>
<keyword evidence="8 11" id="KW-0067">ATP-binding</keyword>
<evidence type="ECO:0000313" key="17">
    <source>
        <dbReference type="Proteomes" id="UP001454036"/>
    </source>
</evidence>
<evidence type="ECO:0000256" key="1">
    <source>
        <dbReference type="ARBA" id="ARBA00004370"/>
    </source>
</evidence>
<dbReference type="InterPro" id="IPR050994">
    <property type="entry name" value="At_inactive_RLKs"/>
</dbReference>
<dbReference type="SUPFAM" id="SSF52058">
    <property type="entry name" value="L domain-like"/>
    <property type="match status" value="1"/>
</dbReference>
<evidence type="ECO:0000256" key="14">
    <source>
        <dbReference type="SAM" id="SignalP"/>
    </source>
</evidence>
<feature type="domain" description="Protein kinase" evidence="15">
    <location>
        <begin position="324"/>
        <end position="596"/>
    </location>
</feature>
<dbReference type="InterPro" id="IPR017441">
    <property type="entry name" value="Protein_kinase_ATP_BS"/>
</dbReference>
<dbReference type="Pfam" id="PF08263">
    <property type="entry name" value="LRRNT_2"/>
    <property type="match status" value="1"/>
</dbReference>
<dbReference type="InterPro" id="IPR000719">
    <property type="entry name" value="Prot_kinase_dom"/>
</dbReference>
<dbReference type="Pfam" id="PF13855">
    <property type="entry name" value="LRR_8"/>
    <property type="match status" value="2"/>
</dbReference>
<evidence type="ECO:0000256" key="9">
    <source>
        <dbReference type="ARBA" id="ARBA00022989"/>
    </source>
</evidence>
<reference evidence="16 17" key="1">
    <citation type="submission" date="2024-01" db="EMBL/GenBank/DDBJ databases">
        <title>The complete chloroplast genome sequence of Lithospermum erythrorhizon: insights into the phylogenetic relationship among Boraginaceae species and the maternal lineages of purple gromwells.</title>
        <authorList>
            <person name="Okada T."/>
            <person name="Watanabe K."/>
        </authorList>
    </citation>
    <scope>NUCLEOTIDE SEQUENCE [LARGE SCALE GENOMIC DNA]</scope>
</reference>
<evidence type="ECO:0000256" key="10">
    <source>
        <dbReference type="ARBA" id="ARBA00023136"/>
    </source>
</evidence>
<dbReference type="Pfam" id="PF00560">
    <property type="entry name" value="LRR_1"/>
    <property type="match status" value="1"/>
</dbReference>
<dbReference type="Gene3D" id="3.30.200.20">
    <property type="entry name" value="Phosphorylase Kinase, domain 1"/>
    <property type="match status" value="1"/>
</dbReference>
<evidence type="ECO:0000259" key="15">
    <source>
        <dbReference type="PROSITE" id="PS50011"/>
    </source>
</evidence>
<keyword evidence="5 14" id="KW-0732">Signal</keyword>
<feature type="chain" id="PRO_5043461358" description="Protein kinase domain-containing protein" evidence="14">
    <location>
        <begin position="23"/>
        <end position="639"/>
    </location>
</feature>
<evidence type="ECO:0000256" key="12">
    <source>
        <dbReference type="SAM" id="MobiDB-lite"/>
    </source>
</evidence>
<accession>A0AAV3NUK8</accession>
<evidence type="ECO:0000256" key="4">
    <source>
        <dbReference type="ARBA" id="ARBA00022692"/>
    </source>
</evidence>
<evidence type="ECO:0000256" key="11">
    <source>
        <dbReference type="PROSITE-ProRule" id="PRU10141"/>
    </source>
</evidence>
<organism evidence="16 17">
    <name type="scientific">Lithospermum erythrorhizon</name>
    <name type="common">Purple gromwell</name>
    <name type="synonym">Lithospermum officinale var. erythrorhizon</name>
    <dbReference type="NCBI Taxonomy" id="34254"/>
    <lineage>
        <taxon>Eukaryota</taxon>
        <taxon>Viridiplantae</taxon>
        <taxon>Streptophyta</taxon>
        <taxon>Embryophyta</taxon>
        <taxon>Tracheophyta</taxon>
        <taxon>Spermatophyta</taxon>
        <taxon>Magnoliopsida</taxon>
        <taxon>eudicotyledons</taxon>
        <taxon>Gunneridae</taxon>
        <taxon>Pentapetalae</taxon>
        <taxon>asterids</taxon>
        <taxon>lamiids</taxon>
        <taxon>Boraginales</taxon>
        <taxon>Boraginaceae</taxon>
        <taxon>Boraginoideae</taxon>
        <taxon>Lithospermeae</taxon>
        <taxon>Lithospermum</taxon>
    </lineage>
</organism>
<dbReference type="FunFam" id="3.80.10.10:FF:000234">
    <property type="entry name" value="Probable inactive receptor kinase RLK902"/>
    <property type="match status" value="1"/>
</dbReference>
<evidence type="ECO:0000256" key="3">
    <source>
        <dbReference type="ARBA" id="ARBA00022614"/>
    </source>
</evidence>
<name>A0AAV3NUK8_LITER</name>
<dbReference type="EMBL" id="BAABME010015716">
    <property type="protein sequence ID" value="GAA0142618.1"/>
    <property type="molecule type" value="Genomic_DNA"/>
</dbReference>
<keyword evidence="6" id="KW-0677">Repeat</keyword>
<feature type="binding site" evidence="11">
    <location>
        <position position="353"/>
    </location>
    <ligand>
        <name>ATP</name>
        <dbReference type="ChEBI" id="CHEBI:30616"/>
    </ligand>
</feature>
<keyword evidence="3" id="KW-0433">Leucine-rich repeat</keyword>
<comment type="caution">
    <text evidence="16">The sequence shown here is derived from an EMBL/GenBank/DDBJ whole genome shotgun (WGS) entry which is preliminary data.</text>
</comment>
<dbReference type="Proteomes" id="UP001454036">
    <property type="component" value="Unassembled WGS sequence"/>
</dbReference>
<feature type="compositionally biased region" description="Polar residues" evidence="12">
    <location>
        <begin position="628"/>
        <end position="639"/>
    </location>
</feature>
<dbReference type="Gene3D" id="3.80.10.10">
    <property type="entry name" value="Ribonuclease Inhibitor"/>
    <property type="match status" value="1"/>
</dbReference>
<evidence type="ECO:0000256" key="2">
    <source>
        <dbReference type="ARBA" id="ARBA00022553"/>
    </source>
</evidence>
<dbReference type="SUPFAM" id="SSF56112">
    <property type="entry name" value="Protein kinase-like (PK-like)"/>
    <property type="match status" value="1"/>
</dbReference>
<dbReference type="InterPro" id="IPR032675">
    <property type="entry name" value="LRR_dom_sf"/>
</dbReference>
<dbReference type="Pfam" id="PF07714">
    <property type="entry name" value="PK_Tyr_Ser-Thr"/>
    <property type="match status" value="1"/>
</dbReference>
<dbReference type="PANTHER" id="PTHR48010:SF1">
    <property type="entry name" value="PROTEIN KINASE DOMAIN-CONTAINING PROTEIN"/>
    <property type="match status" value="1"/>
</dbReference>
<feature type="transmembrane region" description="Helical" evidence="13">
    <location>
        <begin position="248"/>
        <end position="272"/>
    </location>
</feature>
<evidence type="ECO:0000256" key="13">
    <source>
        <dbReference type="SAM" id="Phobius"/>
    </source>
</evidence>
<sequence>MKFRFIFWVIFWCSSVLLIAKSEPTEDKKALIEFSRNINHSRPLNWDEKTSACSSWVGVTCSDDKSRIIAVRLPGFGLRGPIPSNTLSRLSGLQILSLRSNRISGVFPSDFSMLGNITSIYLQSNHLQGALPLDFSSWKNLSILDLSNNALNGSIPHSISNLTHLTALYLENNSLSGEIPDLNIPSLQLLDLSNNNLIGSLPKSLHRFPSSAFARNHLSDDYSSLALTPAFPPISQPKKKSTKLSQSAILGIIIGSSTLAFVIIAILITACFSKKQSESGVIDKPQKKEKSKNKLGASVSQNGNNRLTFFEGSELAFDLEDLLSASAEVLGKGTFGTTYKAALEEANNTVAVKRLKGLTVGRRDFEQQMEIVGRIRHENVTPLRAYFYSKEEKLMVYDFYTQGSVSTILHEKRSGNRINLDWESRLRIAIGAARGVAHIHSQNGGKLVHGNIKASNVFINSQQYGFVSDLGLATIMTPLVPPVMRVGGYRAPEVTDSRKATQASDVYSFGVLLLELLTGKSPIHTPGGQEVIHLVKWVHSVVREEWTAEVFDVQLLRYPNIEEEMVEMLQIGMTCVTRMPEQRPKIYDVVKMVEDIRRVNTENRPSPETRSDVSTPAVTPPPIAEIGASSSGQQGKSTS</sequence>
<evidence type="ECO:0000256" key="7">
    <source>
        <dbReference type="ARBA" id="ARBA00022741"/>
    </source>
</evidence>
<dbReference type="PROSITE" id="PS00107">
    <property type="entry name" value="PROTEIN_KINASE_ATP"/>
    <property type="match status" value="1"/>
</dbReference>
<keyword evidence="10 13" id="KW-0472">Membrane</keyword>
<evidence type="ECO:0000256" key="5">
    <source>
        <dbReference type="ARBA" id="ARBA00022729"/>
    </source>
</evidence>
<feature type="compositionally biased region" description="Basic and acidic residues" evidence="12">
    <location>
        <begin position="598"/>
        <end position="611"/>
    </location>
</feature>
<keyword evidence="17" id="KW-1185">Reference proteome</keyword>
<dbReference type="InterPro" id="IPR011009">
    <property type="entry name" value="Kinase-like_dom_sf"/>
</dbReference>
<comment type="subcellular location">
    <subcellularLocation>
        <location evidence="1">Membrane</location>
    </subcellularLocation>
</comment>
<dbReference type="InterPro" id="IPR001611">
    <property type="entry name" value="Leu-rich_rpt"/>
</dbReference>
<keyword evidence="9 13" id="KW-1133">Transmembrane helix</keyword>
<dbReference type="GO" id="GO:0004672">
    <property type="term" value="F:protein kinase activity"/>
    <property type="evidence" value="ECO:0007669"/>
    <property type="project" value="InterPro"/>
</dbReference>
<dbReference type="PRINTS" id="PR00019">
    <property type="entry name" value="LEURICHRPT"/>
</dbReference>
<gene>
    <name evidence="16" type="ORF">LIER_35604</name>
</gene>
<keyword evidence="2" id="KW-0597">Phosphoprotein</keyword>
<dbReference type="FunFam" id="3.30.200.20:FF:000307">
    <property type="entry name" value="pollen receptor-like kinase 1"/>
    <property type="match status" value="1"/>
</dbReference>
<dbReference type="PROSITE" id="PS50011">
    <property type="entry name" value="PROTEIN_KINASE_DOM"/>
    <property type="match status" value="1"/>
</dbReference>
<keyword evidence="4 13" id="KW-0812">Transmembrane</keyword>
<dbReference type="GO" id="GO:0005524">
    <property type="term" value="F:ATP binding"/>
    <property type="evidence" value="ECO:0007669"/>
    <property type="project" value="UniProtKB-UniRule"/>
</dbReference>
<dbReference type="InterPro" id="IPR001245">
    <property type="entry name" value="Ser-Thr/Tyr_kinase_cat_dom"/>
</dbReference>
<dbReference type="FunFam" id="1.10.510.10:FF:000095">
    <property type="entry name" value="protein STRUBBELIG-RECEPTOR FAMILY 8"/>
    <property type="match status" value="1"/>
</dbReference>
<feature type="region of interest" description="Disordered" evidence="12">
    <location>
        <begin position="598"/>
        <end position="639"/>
    </location>
</feature>
<dbReference type="InterPro" id="IPR013210">
    <property type="entry name" value="LRR_N_plant-typ"/>
</dbReference>
<keyword evidence="7 11" id="KW-0547">Nucleotide-binding</keyword>
<evidence type="ECO:0000256" key="6">
    <source>
        <dbReference type="ARBA" id="ARBA00022737"/>
    </source>
</evidence>